<keyword evidence="4" id="KW-1185">Reference proteome</keyword>
<reference evidence="3 4" key="1">
    <citation type="submission" date="2019-04" db="EMBL/GenBank/DDBJ databases">
        <title>Friends and foes A comparative genomics study of 23 Aspergillus species from section Flavi.</title>
        <authorList>
            <consortium name="DOE Joint Genome Institute"/>
            <person name="Kjaerbolling I."/>
            <person name="Vesth T."/>
            <person name="Frisvad J.C."/>
            <person name="Nybo J.L."/>
            <person name="Theobald S."/>
            <person name="Kildgaard S."/>
            <person name="Isbrandt T."/>
            <person name="Kuo A."/>
            <person name="Sato A."/>
            <person name="Lyhne E.K."/>
            <person name="Kogle M.E."/>
            <person name="Wiebenga A."/>
            <person name="Kun R.S."/>
            <person name="Lubbers R.J."/>
            <person name="Makela M.R."/>
            <person name="Barry K."/>
            <person name="Chovatia M."/>
            <person name="Clum A."/>
            <person name="Daum C."/>
            <person name="Haridas S."/>
            <person name="He G."/>
            <person name="LaButti K."/>
            <person name="Lipzen A."/>
            <person name="Mondo S."/>
            <person name="Riley R."/>
            <person name="Salamov A."/>
            <person name="Simmons B.A."/>
            <person name="Magnuson J.K."/>
            <person name="Henrissat B."/>
            <person name="Mortensen U.H."/>
            <person name="Larsen T.O."/>
            <person name="Devries R.P."/>
            <person name="Grigoriev I.V."/>
            <person name="Machida M."/>
            <person name="Baker S.E."/>
            <person name="Andersen M.R."/>
        </authorList>
    </citation>
    <scope>NUCLEOTIDE SEQUENCE [LARGE SCALE GENOMIC DNA]</scope>
    <source>
        <strain evidence="3 4">CBS 117626</strain>
    </source>
</reference>
<feature type="compositionally biased region" description="Low complexity" evidence="1">
    <location>
        <begin position="17"/>
        <end position="28"/>
    </location>
</feature>
<evidence type="ECO:0000256" key="1">
    <source>
        <dbReference type="SAM" id="MobiDB-lite"/>
    </source>
</evidence>
<evidence type="ECO:0000259" key="2">
    <source>
        <dbReference type="Pfam" id="PF13391"/>
    </source>
</evidence>
<protein>
    <recommendedName>
        <fullName evidence="2">HNH nuclease domain-containing protein</fullName>
    </recommendedName>
</protein>
<feature type="region of interest" description="Disordered" evidence="1">
    <location>
        <begin position="109"/>
        <end position="135"/>
    </location>
</feature>
<gene>
    <name evidence="3" type="ORF">BDV40DRAFT_295128</name>
</gene>
<feature type="region of interest" description="Disordered" evidence="1">
    <location>
        <begin position="378"/>
        <end position="413"/>
    </location>
</feature>
<dbReference type="EMBL" id="ML738587">
    <property type="protein sequence ID" value="KAE8168007.1"/>
    <property type="molecule type" value="Genomic_DNA"/>
</dbReference>
<dbReference type="Proteomes" id="UP000326950">
    <property type="component" value="Unassembled WGS sequence"/>
</dbReference>
<feature type="compositionally biased region" description="Polar residues" evidence="1">
    <location>
        <begin position="1"/>
        <end position="16"/>
    </location>
</feature>
<evidence type="ECO:0000313" key="4">
    <source>
        <dbReference type="Proteomes" id="UP000326950"/>
    </source>
</evidence>
<dbReference type="OrthoDB" id="5416097at2759"/>
<dbReference type="Pfam" id="PF13391">
    <property type="entry name" value="HNH_2"/>
    <property type="match status" value="1"/>
</dbReference>
<feature type="region of interest" description="Disordered" evidence="1">
    <location>
        <begin position="1"/>
        <end position="31"/>
    </location>
</feature>
<dbReference type="AlphaFoldDB" id="A0A5N6VB72"/>
<name>A0A5N6VB72_ASPTM</name>
<organism evidence="3 4">
    <name type="scientific">Aspergillus tamarii</name>
    <dbReference type="NCBI Taxonomy" id="41984"/>
    <lineage>
        <taxon>Eukaryota</taxon>
        <taxon>Fungi</taxon>
        <taxon>Dikarya</taxon>
        <taxon>Ascomycota</taxon>
        <taxon>Pezizomycotina</taxon>
        <taxon>Eurotiomycetes</taxon>
        <taxon>Eurotiomycetidae</taxon>
        <taxon>Eurotiales</taxon>
        <taxon>Aspergillaceae</taxon>
        <taxon>Aspergillus</taxon>
        <taxon>Aspergillus subgen. Circumdati</taxon>
    </lineage>
</organism>
<sequence length="413" mass="46400">MSYSPGHQTTTEPCQKTGSSSPPTSPITAFPEVSDPKRAALVSQILEIYEVTSVDSITWALVWLADLSALEAMVEMSSITYAKQMIQKNLRADFYPLLKDWLLKFRNQTSNRDDEREAESESTAGGNTSSPSLAQYSYNDPVGATLKRDQDKCIVTKAGEPNDTAHIFGRALGIRHQQKDAHDIMWDILKIFWSPERIKSWHDTIFGGSGTETPKNLLTLNKTVHALWGKARFALRPIQSTATELKMEFYWLPGRERNKVNLCEKPTDGKPAASPLNCRLLDCEYFDMIVSGRLITLTTSDPENMPLPSFELLEMQWFLNRVAAMSGAADFIEPDEEDDDELYGVTSRALLSEETVVPELSQSVGRVISRRLSPVDTNRQENLPLLQRPRQESPGKQRETLSPGVSPSRYTLR</sequence>
<proteinExistence type="predicted"/>
<feature type="domain" description="HNH nuclease" evidence="2">
    <location>
        <begin position="153"/>
        <end position="235"/>
    </location>
</feature>
<accession>A0A5N6VB72</accession>
<evidence type="ECO:0000313" key="3">
    <source>
        <dbReference type="EMBL" id="KAE8168007.1"/>
    </source>
</evidence>
<dbReference type="InterPro" id="IPR003615">
    <property type="entry name" value="HNH_nuc"/>
</dbReference>
<feature type="compositionally biased region" description="Polar residues" evidence="1">
    <location>
        <begin position="121"/>
        <end position="135"/>
    </location>
</feature>
<feature type="compositionally biased region" description="Basic and acidic residues" evidence="1">
    <location>
        <begin position="389"/>
        <end position="399"/>
    </location>
</feature>
<feature type="compositionally biased region" description="Polar residues" evidence="1">
    <location>
        <begin position="403"/>
        <end position="413"/>
    </location>
</feature>